<proteinExistence type="predicted"/>
<gene>
    <name evidence="1" type="ORF">AS156_15375</name>
</gene>
<keyword evidence="2" id="KW-1185">Reference proteome</keyword>
<protein>
    <submittedName>
        <fullName evidence="1">Uncharacterized protein</fullName>
    </submittedName>
</protein>
<organism evidence="1 2">
    <name type="scientific">Bradyrhizobium macuxiense</name>
    <dbReference type="NCBI Taxonomy" id="1755647"/>
    <lineage>
        <taxon>Bacteria</taxon>
        <taxon>Pseudomonadati</taxon>
        <taxon>Pseudomonadota</taxon>
        <taxon>Alphaproteobacteria</taxon>
        <taxon>Hyphomicrobiales</taxon>
        <taxon>Nitrobacteraceae</taxon>
        <taxon>Bradyrhizobium</taxon>
    </lineage>
</organism>
<accession>A0A109JJ02</accession>
<dbReference type="Proteomes" id="UP000057737">
    <property type="component" value="Unassembled WGS sequence"/>
</dbReference>
<sequence length="66" mass="7638">MPHPTTNDYLDEYEGELDEIVAACDGDPRSTLRALMLVNEQLEHILNCLNAERVKHASRHRRQTLH</sequence>
<dbReference type="AlphaFoldDB" id="A0A109JJ02"/>
<evidence type="ECO:0000313" key="1">
    <source>
        <dbReference type="EMBL" id="KWV49902.1"/>
    </source>
</evidence>
<reference evidence="1 2" key="1">
    <citation type="submission" date="2015-11" db="EMBL/GenBank/DDBJ databases">
        <title>Draft Genome Sequence of the Strain BR 10303 (Bradyrhizobium sp.) isolated from nodules of Centrolobium paraense.</title>
        <authorList>
            <person name="Zelli J.E."/>
            <person name="Simoes-Araujo J.L."/>
            <person name="Barauna A.C."/>
            <person name="Silva K."/>
        </authorList>
    </citation>
    <scope>NUCLEOTIDE SEQUENCE [LARGE SCALE GENOMIC DNA]</scope>
    <source>
        <strain evidence="1 2">BR 10303</strain>
    </source>
</reference>
<evidence type="ECO:0000313" key="2">
    <source>
        <dbReference type="Proteomes" id="UP000057737"/>
    </source>
</evidence>
<name>A0A109JJ02_9BRAD</name>
<comment type="caution">
    <text evidence="1">The sequence shown here is derived from an EMBL/GenBank/DDBJ whole genome shotgun (WGS) entry which is preliminary data.</text>
</comment>
<dbReference type="EMBL" id="LNCU01000098">
    <property type="protein sequence ID" value="KWV49902.1"/>
    <property type="molecule type" value="Genomic_DNA"/>
</dbReference>